<comment type="caution">
    <text evidence="9">The sequence shown here is derived from an EMBL/GenBank/DDBJ whole genome shotgun (WGS) entry which is preliminary data.</text>
</comment>
<feature type="transmembrane region" description="Helical" evidence="6">
    <location>
        <begin position="44"/>
        <end position="64"/>
    </location>
</feature>
<feature type="transmembrane region" description="Helical" evidence="6">
    <location>
        <begin position="148"/>
        <end position="169"/>
    </location>
</feature>
<feature type="transmembrane region" description="Helical" evidence="6">
    <location>
        <begin position="7"/>
        <end position="24"/>
    </location>
</feature>
<evidence type="ECO:0000313" key="10">
    <source>
        <dbReference type="Proteomes" id="UP000365824"/>
    </source>
</evidence>
<evidence type="ECO:0000256" key="5">
    <source>
        <dbReference type="ARBA" id="ARBA00023136"/>
    </source>
</evidence>
<protein>
    <submittedName>
        <fullName evidence="9">Flippase-like domain-containing protein</fullName>
    </submittedName>
</protein>
<dbReference type="EMBL" id="VWFC01000046">
    <property type="protein sequence ID" value="KAB1319764.1"/>
    <property type="molecule type" value="Genomic_DNA"/>
</dbReference>
<gene>
    <name evidence="9" type="ORF">F3B53_24105</name>
    <name evidence="8" type="ORF">F3D66_00235</name>
    <name evidence="7" type="ORF">F3F25_03420</name>
</gene>
<evidence type="ECO:0000313" key="8">
    <source>
        <dbReference type="EMBL" id="KAA4104689.1"/>
    </source>
</evidence>
<dbReference type="RefSeq" id="WP_032851591.1">
    <property type="nucleotide sequence ID" value="NZ_CP103100.1"/>
</dbReference>
<dbReference type="AlphaFoldDB" id="A0A139LM32"/>
<dbReference type="Pfam" id="PF03706">
    <property type="entry name" value="LPG_synthase_TM"/>
    <property type="match status" value="1"/>
</dbReference>
<sequence length="336" mass="38239">MKNKYRNIFLAFGIIAVLIMIFTFDMDYQELWLNLKRAGVYLPLVLLLWLFVYLINTVSWYIIIRSGGKTGFSFVRLYKFTVTGFALNYVTPVGLMGGEPYRIMELKPYIGIERATSSVILYVMMHIFSHFCFWLSSVLLYVCLYPVGWMMGIILGAITVFCLLIVILFMKGYRQGMAVAFVRMGGRIPFLKKKVFHFANAHKEKLENIDKQIALLHQQKKQTFYSALLLEYTARVVSCLEIWLILNVLTTHVSFADCCLIAAFSSLLANLLFFLPMQLGGREGGFALAVGGLSLSGAYGVYAALITRIREMVWIVIGLVLMKVGNFKQSKERYSA</sequence>
<dbReference type="Proteomes" id="UP000375690">
    <property type="component" value="Unassembled WGS sequence"/>
</dbReference>
<dbReference type="GeneID" id="69480818"/>
<evidence type="ECO:0000313" key="12">
    <source>
        <dbReference type="Proteomes" id="UP000473905"/>
    </source>
</evidence>
<comment type="subcellular location">
    <subcellularLocation>
        <location evidence="1">Cell membrane</location>
        <topology evidence="1">Multi-pass membrane protein</topology>
    </subcellularLocation>
</comment>
<reference evidence="10 11" key="1">
    <citation type="journal article" date="2019" name="Nat. Med.">
        <title>A library of human gut bacterial isolates paired with longitudinal multiomics data enables mechanistic microbiome research.</title>
        <authorList>
            <person name="Poyet M."/>
            <person name="Groussin M."/>
            <person name="Gibbons S.M."/>
            <person name="Avila-Pacheco J."/>
            <person name="Jiang X."/>
            <person name="Kearney S.M."/>
            <person name="Perrotta A.R."/>
            <person name="Berdy B."/>
            <person name="Zhao S."/>
            <person name="Lieberman T.D."/>
            <person name="Swanson P.K."/>
            <person name="Smith M."/>
            <person name="Roesemann S."/>
            <person name="Alexander J.E."/>
            <person name="Rich S.A."/>
            <person name="Livny J."/>
            <person name="Vlamakis H."/>
            <person name="Clish C."/>
            <person name="Bullock K."/>
            <person name="Deik A."/>
            <person name="Scott J."/>
            <person name="Pierce K.A."/>
            <person name="Xavier R.J."/>
            <person name="Alm E.J."/>
        </authorList>
    </citation>
    <scope>NUCLEOTIDE SEQUENCE [LARGE SCALE GENOMIC DNA]</scope>
    <source>
        <strain evidence="8 12">BIOML-A134</strain>
        <strain evidence="7 10">BIOML-A160</strain>
        <strain evidence="9 11">BIOML-A2</strain>
    </source>
</reference>
<evidence type="ECO:0000256" key="4">
    <source>
        <dbReference type="ARBA" id="ARBA00022989"/>
    </source>
</evidence>
<evidence type="ECO:0000256" key="2">
    <source>
        <dbReference type="ARBA" id="ARBA00022475"/>
    </source>
</evidence>
<dbReference type="PANTHER" id="PTHR37693">
    <property type="entry name" value="PHOSPHATIDYLGLYCEROL LYSYLTRANSFERASE"/>
    <property type="match status" value="1"/>
</dbReference>
<evidence type="ECO:0000256" key="1">
    <source>
        <dbReference type="ARBA" id="ARBA00004651"/>
    </source>
</evidence>
<organism evidence="9 11">
    <name type="scientific">Bacteroides ovatus</name>
    <dbReference type="NCBI Taxonomy" id="28116"/>
    <lineage>
        <taxon>Bacteria</taxon>
        <taxon>Pseudomonadati</taxon>
        <taxon>Bacteroidota</taxon>
        <taxon>Bacteroidia</taxon>
        <taxon>Bacteroidales</taxon>
        <taxon>Bacteroidaceae</taxon>
        <taxon>Bacteroides</taxon>
    </lineage>
</organism>
<proteinExistence type="predicted"/>
<evidence type="ECO:0000313" key="11">
    <source>
        <dbReference type="Proteomes" id="UP000375690"/>
    </source>
</evidence>
<dbReference type="Proteomes" id="UP000365824">
    <property type="component" value="Unassembled WGS sequence"/>
</dbReference>
<evidence type="ECO:0000313" key="9">
    <source>
        <dbReference type="EMBL" id="KAB1319764.1"/>
    </source>
</evidence>
<keyword evidence="3 6" id="KW-0812">Transmembrane</keyword>
<dbReference type="GO" id="GO:0005886">
    <property type="term" value="C:plasma membrane"/>
    <property type="evidence" value="ECO:0007669"/>
    <property type="project" value="UniProtKB-SubCell"/>
</dbReference>
<feature type="transmembrane region" description="Helical" evidence="6">
    <location>
        <begin position="286"/>
        <end position="306"/>
    </location>
</feature>
<feature type="transmembrane region" description="Helical" evidence="6">
    <location>
        <begin position="119"/>
        <end position="142"/>
    </location>
</feature>
<dbReference type="EMBL" id="VWKB01000001">
    <property type="protein sequence ID" value="KAA4104689.1"/>
    <property type="molecule type" value="Genomic_DNA"/>
</dbReference>
<keyword evidence="5 6" id="KW-0472">Membrane</keyword>
<feature type="transmembrane region" description="Helical" evidence="6">
    <location>
        <begin position="252"/>
        <end position="274"/>
    </location>
</feature>
<name>A0A139LM32_BACOV</name>
<keyword evidence="2" id="KW-1003">Cell membrane</keyword>
<evidence type="ECO:0000256" key="6">
    <source>
        <dbReference type="SAM" id="Phobius"/>
    </source>
</evidence>
<dbReference type="STRING" id="28116.Bovatus_01603"/>
<keyword evidence="4 6" id="KW-1133">Transmembrane helix</keyword>
<accession>A0A139LM32</accession>
<evidence type="ECO:0000313" key="7">
    <source>
        <dbReference type="EMBL" id="KAA3930702.1"/>
    </source>
</evidence>
<dbReference type="Proteomes" id="UP000473905">
    <property type="component" value="Unassembled WGS sequence"/>
</dbReference>
<dbReference type="PANTHER" id="PTHR37693:SF1">
    <property type="entry name" value="INTEGRAL MEMBRANE PROTEIN"/>
    <property type="match status" value="1"/>
</dbReference>
<dbReference type="EMBL" id="VWLB01000004">
    <property type="protein sequence ID" value="KAA3930702.1"/>
    <property type="molecule type" value="Genomic_DNA"/>
</dbReference>
<keyword evidence="12" id="KW-1185">Reference proteome</keyword>
<evidence type="ECO:0000256" key="3">
    <source>
        <dbReference type="ARBA" id="ARBA00022692"/>
    </source>
</evidence>
<dbReference type="InterPro" id="IPR022791">
    <property type="entry name" value="L-PG_synthase/AglD"/>
</dbReference>